<dbReference type="GO" id="GO:0008962">
    <property type="term" value="F:phosphatidylglycerophosphatase activity"/>
    <property type="evidence" value="ECO:0007669"/>
    <property type="project" value="UniProtKB-EC"/>
</dbReference>
<comment type="catalytic activity">
    <reaction evidence="1">
        <text>a 1,2-diacyl-sn-glycero-3-phospho-(1'-sn-glycero-3'-phosphate) + H2O = a 1,2-diacyl-sn-glycero-3-phospho-(1'-sn-glycerol) + phosphate</text>
        <dbReference type="Rhea" id="RHEA:33751"/>
        <dbReference type="ChEBI" id="CHEBI:15377"/>
        <dbReference type="ChEBI" id="CHEBI:43474"/>
        <dbReference type="ChEBI" id="CHEBI:60110"/>
        <dbReference type="ChEBI" id="CHEBI:64716"/>
        <dbReference type="EC" id="3.1.3.27"/>
    </reaction>
</comment>
<dbReference type="GO" id="GO:0005886">
    <property type="term" value="C:plasma membrane"/>
    <property type="evidence" value="ECO:0007669"/>
    <property type="project" value="UniProtKB-SubCell"/>
</dbReference>
<keyword evidence="1" id="KW-1003">Cell membrane</keyword>
<keyword evidence="5" id="KW-1185">Reference proteome</keyword>
<feature type="transmembrane region" description="Helical" evidence="2">
    <location>
        <begin position="139"/>
        <end position="158"/>
    </location>
</feature>
<dbReference type="InterPro" id="IPR036681">
    <property type="entry name" value="PgpA-like_sf"/>
</dbReference>
<keyword evidence="1 2" id="KW-0812">Transmembrane</keyword>
<accession>Q5NWS7</accession>
<name>Q5NWS7_AROAE</name>
<dbReference type="HOGENOM" id="CLU_103734_0_1_4"/>
<evidence type="ECO:0000256" key="2">
    <source>
        <dbReference type="SAM" id="Phobius"/>
    </source>
</evidence>
<evidence type="ECO:0000313" key="4">
    <source>
        <dbReference type="EMBL" id="CAI10487.1"/>
    </source>
</evidence>
<dbReference type="Pfam" id="PF04608">
    <property type="entry name" value="PgpA"/>
    <property type="match status" value="1"/>
</dbReference>
<keyword evidence="1" id="KW-0479">Metal-binding</keyword>
<dbReference type="KEGG" id="eba:p1B319"/>
<protein>
    <recommendedName>
        <fullName evidence="1">Phosphatidylglycerophosphatase A</fullName>
        <ecNumber evidence="1">3.1.3.27</ecNumber>
    </recommendedName>
    <alternativeName>
        <fullName evidence="1">Phosphatidylglycerolphosphate phosphatase A</fullName>
    </alternativeName>
</protein>
<proteinExistence type="predicted"/>
<keyword evidence="4" id="KW-0614">Plasmid</keyword>
<keyword evidence="1" id="KW-0378">Hydrolase</keyword>
<keyword evidence="1" id="KW-0595">Phospholipid degradation</keyword>
<comment type="subcellular location">
    <subcellularLocation>
        <location evidence="1">Cell inner membrane</location>
        <topology evidence="1">Multi-pass membrane protein</topology>
    </subcellularLocation>
</comment>
<dbReference type="PANTHER" id="PTHR36305:SF1">
    <property type="entry name" value="PHOSPHATIDYLGLYCEROPHOSPHATASE A"/>
    <property type="match status" value="1"/>
</dbReference>
<dbReference type="InterPro" id="IPR026037">
    <property type="entry name" value="PgpA"/>
</dbReference>
<keyword evidence="1" id="KW-0460">Magnesium</keyword>
<keyword evidence="1" id="KW-0997">Cell inner membrane</keyword>
<dbReference type="PANTHER" id="PTHR36305">
    <property type="entry name" value="PHOSPHATIDYLGLYCEROPHOSPHATASE A"/>
    <property type="match status" value="1"/>
</dbReference>
<geneLocation type="plasmid" evidence="5">
    <name>pAzo1</name>
</geneLocation>
<dbReference type="AlphaFoldDB" id="Q5NWS7"/>
<gene>
    <name evidence="4" type="primary">pgpA</name>
    <name evidence="4" type="ORF">p1B319</name>
</gene>
<dbReference type="OrthoDB" id="9804091at2"/>
<dbReference type="CDD" id="cd06971">
    <property type="entry name" value="PgpA"/>
    <property type="match status" value="1"/>
</dbReference>
<keyword evidence="1 2" id="KW-0472">Membrane</keyword>
<keyword evidence="1" id="KW-0442">Lipid degradation</keyword>
<evidence type="ECO:0000256" key="1">
    <source>
        <dbReference type="PIRNR" id="PIRNR006162"/>
    </source>
</evidence>
<feature type="domain" description="YutG/PgpA" evidence="3">
    <location>
        <begin position="18"/>
        <end position="155"/>
    </location>
</feature>
<organism evidence="4 5">
    <name type="scientific">Aromatoleum aromaticum (strain DSM 19018 / LMG 30748 / EbN1)</name>
    <name type="common">Azoarcus sp. (strain EbN1)</name>
    <dbReference type="NCBI Taxonomy" id="76114"/>
    <lineage>
        <taxon>Bacteria</taxon>
        <taxon>Pseudomonadati</taxon>
        <taxon>Pseudomonadota</taxon>
        <taxon>Betaproteobacteria</taxon>
        <taxon>Rhodocyclales</taxon>
        <taxon>Rhodocyclaceae</taxon>
        <taxon>Aromatoleum</taxon>
    </lineage>
</organism>
<dbReference type="GO" id="GO:0046872">
    <property type="term" value="F:metal ion binding"/>
    <property type="evidence" value="ECO:0007669"/>
    <property type="project" value="UniProtKB-KW"/>
</dbReference>
<reference evidence="4 5" key="1">
    <citation type="journal article" date="2005" name="Arch. Microbiol.">
        <title>The genome sequence of an anaerobic aromatic-degrading denitrifying bacterium, strain EbN1.</title>
        <authorList>
            <person name="Rabus R."/>
            <person name="Kube M."/>
            <person name="Heider J."/>
            <person name="Beck A."/>
            <person name="Heitmann K."/>
            <person name="Widdel F."/>
            <person name="Reinhardt R."/>
        </authorList>
    </citation>
    <scope>NUCLEOTIDE SEQUENCE [LARGE SCALE GENOMIC DNA]</scope>
    <source>
        <strain evidence="4 5">EbN1</strain>
        <plasmid evidence="5">Plasmid pAzo1</plasmid>
    </source>
</reference>
<comment type="function">
    <text evidence="1">Lipid phosphatase which dephosphorylates phosphatidylglycerophosphate (PGP) to phosphatidylglycerol (PG).</text>
</comment>
<dbReference type="SUPFAM" id="SSF101307">
    <property type="entry name" value="YutG-like"/>
    <property type="match status" value="1"/>
</dbReference>
<evidence type="ECO:0000313" key="5">
    <source>
        <dbReference type="Proteomes" id="UP000006552"/>
    </source>
</evidence>
<dbReference type="EC" id="3.1.3.27" evidence="1"/>
<dbReference type="Proteomes" id="UP000006552">
    <property type="component" value="Plasmid 1"/>
</dbReference>
<dbReference type="EMBL" id="CR555307">
    <property type="protein sequence ID" value="CAI10487.1"/>
    <property type="molecule type" value="Genomic_DNA"/>
</dbReference>
<dbReference type="InterPro" id="IPR007686">
    <property type="entry name" value="YutG/PgpA"/>
</dbReference>
<comment type="cofactor">
    <cofactor evidence="1">
        <name>Mg(2+)</name>
        <dbReference type="ChEBI" id="CHEBI:18420"/>
    </cofactor>
</comment>
<dbReference type="PIRSF" id="PIRSF006162">
    <property type="entry name" value="PgpA"/>
    <property type="match status" value="1"/>
</dbReference>
<sequence>MKQPIPKGFLLSSPVHFVALGLGAGLSPRAPGTVGTLVGFPLFFLLSPLPLAAQVAALIVFFVGGCVLCEITGKALGVADHGGIVWDEIVAFCAVLMTVPNHWAWWATAFVAFRFFDIVKPMPIGWFDRRYKNGFGVMFDDVLAAGYAIACLAFAQALL</sequence>
<keyword evidence="2" id="KW-1133">Transmembrane helix</keyword>
<keyword evidence="1" id="KW-1208">Phospholipid metabolism</keyword>
<comment type="pathway">
    <text evidence="1">Phospholipid metabolism; phosphatidylglycerol biosynthesis; phosphatidylglycerol from CDP-diacylglycerol: step 2/2.</text>
</comment>
<dbReference type="GO" id="GO:0009395">
    <property type="term" value="P:phospholipid catabolic process"/>
    <property type="evidence" value="ECO:0007669"/>
    <property type="project" value="UniProtKB-KW"/>
</dbReference>
<feature type="transmembrane region" description="Helical" evidence="2">
    <location>
        <begin position="103"/>
        <end position="119"/>
    </location>
</feature>
<dbReference type="UniPathway" id="UPA00084">
    <property type="reaction ID" value="UER00504"/>
</dbReference>
<keyword evidence="1" id="KW-0443">Lipid metabolism</keyword>
<dbReference type="GO" id="GO:0006655">
    <property type="term" value="P:phosphatidylglycerol biosynthetic process"/>
    <property type="evidence" value="ECO:0007669"/>
    <property type="project" value="UniProtKB-UniPathway"/>
</dbReference>
<feature type="transmembrane region" description="Helical" evidence="2">
    <location>
        <begin position="49"/>
        <end position="71"/>
    </location>
</feature>
<evidence type="ECO:0000259" key="3">
    <source>
        <dbReference type="Pfam" id="PF04608"/>
    </source>
</evidence>
<dbReference type="RefSeq" id="WP_011254692.1">
    <property type="nucleotide sequence ID" value="NC_006823.1"/>
</dbReference>